<dbReference type="InterPro" id="IPR010131">
    <property type="entry name" value="MdtP/NodT-like"/>
</dbReference>
<evidence type="ECO:0000256" key="1">
    <source>
        <dbReference type="SAM" id="Coils"/>
    </source>
</evidence>
<dbReference type="AlphaFoldDB" id="A0A014NQI4"/>
<feature type="chain" id="PRO_5001473030" evidence="2">
    <location>
        <begin position="26"/>
        <end position="417"/>
    </location>
</feature>
<dbReference type="Proteomes" id="UP000019918">
    <property type="component" value="Unassembled WGS sequence"/>
</dbReference>
<dbReference type="PANTHER" id="PTHR30203">
    <property type="entry name" value="OUTER MEMBRANE CATION EFFLUX PROTEIN"/>
    <property type="match status" value="1"/>
</dbReference>
<organism evidence="3 4">
    <name type="scientific">Erwinia mallotivora</name>
    <dbReference type="NCBI Taxonomy" id="69222"/>
    <lineage>
        <taxon>Bacteria</taxon>
        <taxon>Pseudomonadati</taxon>
        <taxon>Pseudomonadota</taxon>
        <taxon>Gammaproteobacteria</taxon>
        <taxon>Enterobacterales</taxon>
        <taxon>Erwiniaceae</taxon>
        <taxon>Erwinia</taxon>
    </lineage>
</organism>
<protein>
    <submittedName>
        <fullName evidence="3">Heavy metal RND transporter</fullName>
    </submittedName>
</protein>
<name>A0A014NQI4_9GAMM</name>
<dbReference type="OrthoDB" id="5607838at2"/>
<feature type="coiled-coil region" evidence="1">
    <location>
        <begin position="180"/>
        <end position="207"/>
    </location>
</feature>
<dbReference type="EMBL" id="JFHN01000037">
    <property type="protein sequence ID" value="EXU76100.1"/>
    <property type="molecule type" value="Genomic_DNA"/>
</dbReference>
<comment type="caution">
    <text evidence="3">The sequence shown here is derived from an EMBL/GenBank/DDBJ whole genome shotgun (WGS) entry which is preliminary data.</text>
</comment>
<proteinExistence type="predicted"/>
<dbReference type="PANTHER" id="PTHR30203:SF24">
    <property type="entry name" value="BLR4935 PROTEIN"/>
    <property type="match status" value="1"/>
</dbReference>
<sequence>MHISRHQAACGLPLLLLLLVKSSPATTLDEALIAAEHYSAELSANSNQRDALENLADSALQLPDPKVKFGIENVPVAGNNHGRLTREAMTMQRIGFMQEYVSLTRRERKADAIRADARRTASNAAVIRARLQRETARAWLALALAEKTLKSVQHIISETTRQTGAQIASVASGSASADSVLELKLALNAMKNEEDNARRDVQLAQEKLWQLTGEKIHKISGSLPPISQLPADETTLINAVKQHPEILQARRDADLALAKSAQSAVAAIPNVGVEVYYAHRADRLDDMVGIMFSVDLPLLQGRRQDKDHAADVSRTHEAGDRLTQLIREHQSQVNSLIFDYNAAKSRYQRQQNDVLPLLQQRIDLLKAQYRSGTSTLSQLLAARRAWLDGQIARDNAEKILADAWTALRYLVPQDVIQ</sequence>
<dbReference type="Gene3D" id="1.20.1600.10">
    <property type="entry name" value="Outer membrane efflux proteins (OEP)"/>
    <property type="match status" value="1"/>
</dbReference>
<keyword evidence="4" id="KW-1185">Reference proteome</keyword>
<dbReference type="SUPFAM" id="SSF56954">
    <property type="entry name" value="Outer membrane efflux proteins (OEP)"/>
    <property type="match status" value="1"/>
</dbReference>
<dbReference type="RefSeq" id="WP_034935980.1">
    <property type="nucleotide sequence ID" value="NZ_JFHN01000037.1"/>
</dbReference>
<dbReference type="GO" id="GO:0015562">
    <property type="term" value="F:efflux transmembrane transporter activity"/>
    <property type="evidence" value="ECO:0007669"/>
    <property type="project" value="InterPro"/>
</dbReference>
<feature type="signal peptide" evidence="2">
    <location>
        <begin position="1"/>
        <end position="25"/>
    </location>
</feature>
<dbReference type="PATRIC" id="fig|69222.5.peg.1584"/>
<gene>
    <name evidence="3" type="ORF">BG55_07705</name>
</gene>
<evidence type="ECO:0000313" key="3">
    <source>
        <dbReference type="EMBL" id="EXU76100.1"/>
    </source>
</evidence>
<accession>A0A014NQI4</accession>
<evidence type="ECO:0000256" key="2">
    <source>
        <dbReference type="SAM" id="SignalP"/>
    </source>
</evidence>
<reference evidence="3 4" key="1">
    <citation type="submission" date="2014-02" db="EMBL/GenBank/DDBJ databases">
        <title>Draft genome of Erwinia mallotivora strain BT-MARDI, a papaya dieback pathogen.</title>
        <authorList>
            <person name="Redzuan R."/>
            <person name="Abu Bakar N."/>
            <person name="Badrun R."/>
            <person name="Mohd Raih M.F."/>
            <person name="Rozano L."/>
            <person name="Mat Amin N."/>
        </authorList>
    </citation>
    <scope>NUCLEOTIDE SEQUENCE [LARGE SCALE GENOMIC DNA]</scope>
    <source>
        <strain evidence="3 4">BT-MARDI</strain>
    </source>
</reference>
<keyword evidence="1" id="KW-0175">Coiled coil</keyword>
<evidence type="ECO:0000313" key="4">
    <source>
        <dbReference type="Proteomes" id="UP000019918"/>
    </source>
</evidence>
<keyword evidence="2" id="KW-0732">Signal</keyword>
<dbReference type="STRING" id="69222.BG55_07705"/>